<gene>
    <name evidence="6" type="ORF">D4A92_23145</name>
</gene>
<keyword evidence="2" id="KW-0808">Transferase</keyword>
<dbReference type="Gene3D" id="3.30.420.40">
    <property type="match status" value="1"/>
</dbReference>
<evidence type="ECO:0000259" key="4">
    <source>
        <dbReference type="Pfam" id="PF00370"/>
    </source>
</evidence>
<dbReference type="SUPFAM" id="SSF53067">
    <property type="entry name" value="Actin-like ATPase domain"/>
    <property type="match status" value="2"/>
</dbReference>
<sequence>MTETYVIGVDVGTASARAGLFDLKGRMLSAAKRDITLYREGGSIVEQSSSEIWDAICAIIREVVQGAGVSPEQVIGLGFDATCSLVVMGEGGRPLGLGGGDPFRDIIVWMDHRAVTQAERINAIGHDVLRYVGGRISPEMQTPKLLWLKENRPEVFGEAWQFFDLADFLTWKATGDLSRSTCTVTCKWTYLAHEARWDESYFRSIGLGDLADEDFVRIGTRIVETGTRLGDGLTNEAASAMGLKPGTAVAAGMIDAHAGGIGTVGIDGKPTENLAYVFGTSSCTMTSTTEPVFVPGVWGPYYAAMVPGLWLNEGGQSAAGAAIDQLLSFHPAAEDARGRAQTAGKSLPAFLAGLATAKVETLSETVLAAKGLHVVPEFLGNRAPFADPHARAVIAGLGMERDLDSLIALYIAGLCGIGYGLRQIIETQASHGAGVKRVVISGGAGASPLVRQLLADACGLAVVAPLADEPVLLGSAILGSVAGGAFLDVKGAMRALSAIASVYEPAKGKIGDLHQERFISFTRLQDVGRGLSRPGA</sequence>
<proteinExistence type="inferred from homology"/>
<keyword evidence="6" id="KW-0614">Plasmid</keyword>
<evidence type="ECO:0000313" key="7">
    <source>
        <dbReference type="Proteomes" id="UP000596351"/>
    </source>
</evidence>
<dbReference type="PIRSF" id="PIRSF000538">
    <property type="entry name" value="GlpK"/>
    <property type="match status" value="1"/>
</dbReference>
<dbReference type="PANTHER" id="PTHR43435:SF4">
    <property type="entry name" value="FGGY CARBOHYDRATE KINASE DOMAIN-CONTAINING PROTEIN"/>
    <property type="match status" value="1"/>
</dbReference>
<dbReference type="InterPro" id="IPR000577">
    <property type="entry name" value="Carb_kinase_FGGY"/>
</dbReference>
<dbReference type="Pfam" id="PF00370">
    <property type="entry name" value="FGGY_N"/>
    <property type="match status" value="1"/>
</dbReference>
<dbReference type="RefSeq" id="WP_203020217.1">
    <property type="nucleotide sequence ID" value="NZ_CP032406.1"/>
</dbReference>
<dbReference type="Proteomes" id="UP000596351">
    <property type="component" value="Plasmid p1"/>
</dbReference>
<evidence type="ECO:0000256" key="3">
    <source>
        <dbReference type="ARBA" id="ARBA00022777"/>
    </source>
</evidence>
<evidence type="ECO:0000259" key="5">
    <source>
        <dbReference type="Pfam" id="PF02782"/>
    </source>
</evidence>
<dbReference type="CDD" id="cd07782">
    <property type="entry name" value="ASKHA_NBD_FGGY_D-RBK"/>
    <property type="match status" value="1"/>
</dbReference>
<evidence type="ECO:0000313" key="6">
    <source>
        <dbReference type="EMBL" id="QRF54410.1"/>
    </source>
</evidence>
<dbReference type="PANTHER" id="PTHR43435">
    <property type="entry name" value="RIBULOKINASE"/>
    <property type="match status" value="1"/>
</dbReference>
<evidence type="ECO:0000256" key="2">
    <source>
        <dbReference type="ARBA" id="ARBA00022679"/>
    </source>
</evidence>
<dbReference type="EMBL" id="CP032406">
    <property type="protein sequence ID" value="QRF54410.1"/>
    <property type="molecule type" value="Genomic_DNA"/>
</dbReference>
<feature type="domain" description="Carbohydrate kinase FGGY C-terminal" evidence="5">
    <location>
        <begin position="274"/>
        <end position="482"/>
    </location>
</feature>
<organism evidence="6 7">
    <name type="scientific">Rhizobium rosettiformans</name>
    <dbReference type="NCBI Taxonomy" id="1368430"/>
    <lineage>
        <taxon>Bacteria</taxon>
        <taxon>Pseudomonadati</taxon>
        <taxon>Pseudomonadota</taxon>
        <taxon>Alphaproteobacteria</taxon>
        <taxon>Hyphomicrobiales</taxon>
        <taxon>Rhizobiaceae</taxon>
        <taxon>Rhizobium/Agrobacterium group</taxon>
        <taxon>Rhizobium</taxon>
    </lineage>
</organism>
<dbReference type="Gene3D" id="1.20.58.2240">
    <property type="match status" value="1"/>
</dbReference>
<dbReference type="Pfam" id="PF02782">
    <property type="entry name" value="FGGY_C"/>
    <property type="match status" value="1"/>
</dbReference>
<reference evidence="6 7" key="1">
    <citation type="submission" date="2018-09" db="EMBL/GenBank/DDBJ databases">
        <title>Rhizobium sp. MAE2-X.</title>
        <authorList>
            <person name="Lee Y."/>
            <person name="Jeon C.O."/>
        </authorList>
    </citation>
    <scope>NUCLEOTIDE SEQUENCE [LARGE SCALE GENOMIC DNA]</scope>
    <source>
        <strain evidence="6 7">MAE2-X</strain>
        <plasmid evidence="6 7">p1</plasmid>
    </source>
</reference>
<dbReference type="InterPro" id="IPR018484">
    <property type="entry name" value="FGGY_N"/>
</dbReference>
<dbReference type="InterPro" id="IPR018485">
    <property type="entry name" value="FGGY_C"/>
</dbReference>
<dbReference type="InterPro" id="IPR006003">
    <property type="entry name" value="FGGY_RbtK-like"/>
</dbReference>
<comment type="similarity">
    <text evidence="1">Belongs to the FGGY kinase family.</text>
</comment>
<dbReference type="InterPro" id="IPR043129">
    <property type="entry name" value="ATPase_NBD"/>
</dbReference>
<protein>
    <submittedName>
        <fullName evidence="6">Ribulokinase</fullName>
    </submittedName>
</protein>
<geneLocation type="plasmid" evidence="6 7">
    <name>p1</name>
</geneLocation>
<dbReference type="NCBIfam" id="TIGR01315">
    <property type="entry name" value="5C_CHO_kinase"/>
    <property type="match status" value="1"/>
</dbReference>
<keyword evidence="7" id="KW-1185">Reference proteome</keyword>
<keyword evidence="3" id="KW-0418">Kinase</keyword>
<feature type="domain" description="Carbohydrate kinase FGGY N-terminal" evidence="4">
    <location>
        <begin position="5"/>
        <end position="262"/>
    </location>
</feature>
<accession>A0ABX7F2I2</accession>
<name>A0ABX7F2I2_9HYPH</name>
<evidence type="ECO:0000256" key="1">
    <source>
        <dbReference type="ARBA" id="ARBA00009156"/>
    </source>
</evidence>